<protein>
    <submittedName>
        <fullName evidence="3">Putative FmdB family regulatory protein</fullName>
    </submittedName>
</protein>
<keyword evidence="4" id="KW-1185">Reference proteome</keyword>
<reference evidence="3 4" key="1">
    <citation type="submission" date="2020-08" db="EMBL/GenBank/DDBJ databases">
        <title>Genomic Encyclopedia of Type Strains, Phase III (KMG-III): the genomes of soil and plant-associated and newly described type strains.</title>
        <authorList>
            <person name="Whitman W."/>
        </authorList>
    </citation>
    <scope>NUCLEOTIDE SEQUENCE [LARGE SCALE GENOMIC DNA]</scope>
    <source>
        <strain evidence="3 4">CECT 8840</strain>
    </source>
</reference>
<feature type="region of interest" description="Disordered" evidence="1">
    <location>
        <begin position="57"/>
        <end position="92"/>
    </location>
</feature>
<name>A0A7W7VQR4_9ACTN</name>
<evidence type="ECO:0000259" key="2">
    <source>
        <dbReference type="SMART" id="SM00834"/>
    </source>
</evidence>
<proteinExistence type="predicted"/>
<organism evidence="3 4">
    <name type="scientific">Streptosporangium saharense</name>
    <dbReference type="NCBI Taxonomy" id="1706840"/>
    <lineage>
        <taxon>Bacteria</taxon>
        <taxon>Bacillati</taxon>
        <taxon>Actinomycetota</taxon>
        <taxon>Actinomycetes</taxon>
        <taxon>Streptosporangiales</taxon>
        <taxon>Streptosporangiaceae</taxon>
        <taxon>Streptosporangium</taxon>
    </lineage>
</organism>
<gene>
    <name evidence="3" type="ORF">FHS44_005700</name>
</gene>
<dbReference type="InterPro" id="IPR013429">
    <property type="entry name" value="Regulatory_FmdB_Zinc_ribbon"/>
</dbReference>
<dbReference type="AlphaFoldDB" id="A0A7W7VQR4"/>
<comment type="caution">
    <text evidence="3">The sequence shown here is derived from an EMBL/GenBank/DDBJ whole genome shotgun (WGS) entry which is preliminary data.</text>
</comment>
<feature type="compositionally biased region" description="Basic and acidic residues" evidence="1">
    <location>
        <begin position="57"/>
        <end position="66"/>
    </location>
</feature>
<accession>A0A7W7VQR4</accession>
<dbReference type="EMBL" id="JACHJP010000007">
    <property type="protein sequence ID" value="MBB4918570.1"/>
    <property type="molecule type" value="Genomic_DNA"/>
</dbReference>
<dbReference type="RefSeq" id="WP_184719969.1">
    <property type="nucleotide sequence ID" value="NZ_JACHJP010000007.1"/>
</dbReference>
<dbReference type="SMART" id="SM00834">
    <property type="entry name" value="CxxC_CXXC_SSSS"/>
    <property type="match status" value="1"/>
</dbReference>
<dbReference type="NCBIfam" id="TIGR02605">
    <property type="entry name" value="CxxC_CxxC_SSSS"/>
    <property type="match status" value="1"/>
</dbReference>
<dbReference type="Proteomes" id="UP000552644">
    <property type="component" value="Unassembled WGS sequence"/>
</dbReference>
<dbReference type="Pfam" id="PF09723">
    <property type="entry name" value="Zn_ribbon_8"/>
    <property type="match status" value="1"/>
</dbReference>
<evidence type="ECO:0000313" key="3">
    <source>
        <dbReference type="EMBL" id="MBB4918570.1"/>
    </source>
</evidence>
<sequence length="92" mass="10174">MATYEYVCRDCGYFDVRLPMGTAPSEYGCATCGHEARRVYSPPNISWVPPALAAAFGREEQSRDTPEVVTTPSPGRRRSQPPHPALARLPRP</sequence>
<evidence type="ECO:0000256" key="1">
    <source>
        <dbReference type="SAM" id="MobiDB-lite"/>
    </source>
</evidence>
<feature type="domain" description="Putative regulatory protein FmdB zinc ribbon" evidence="2">
    <location>
        <begin position="1"/>
        <end position="41"/>
    </location>
</feature>
<evidence type="ECO:0000313" key="4">
    <source>
        <dbReference type="Proteomes" id="UP000552644"/>
    </source>
</evidence>